<feature type="region of interest" description="Disordered" evidence="1">
    <location>
        <begin position="213"/>
        <end position="355"/>
    </location>
</feature>
<sequence>MSFLTEQALGDHMLAPRGDISAIQQVCRPRLSPDLLPLAQFFSTTAVYEAAKFRFTGHRQAIVLAEASAVRRLSARGVRHVSTVVIFSGDISAINPLRHTAIRTSLREWGQQLCNRVESVAYAPRRQSCPHGRHRRRRAPNVSARAGGGASGAHESPVPHVLQQRLTPYLQWSACLEDRTGGGSYPSRTEYLNPRGIIDTLFFSPRTAVDERAVAEEAEVEDESEEETSEESGSYSEYSAEESGGEEEEEEEDQLEEEEESEWETLGEEADRAETQEEDPEAARKREEIAARKQPLEFASGVDLPIPNDPAHQERQWGPSCRDFERTGAQATEQIPIPIPPSPSSSTFDSARQLN</sequence>
<feature type="compositionally biased region" description="Acidic residues" evidence="1">
    <location>
        <begin position="216"/>
        <end position="230"/>
    </location>
</feature>
<name>A0A388KEY7_CHABU</name>
<evidence type="ECO:0000313" key="3">
    <source>
        <dbReference type="Proteomes" id="UP000265515"/>
    </source>
</evidence>
<dbReference type="EMBL" id="BFEA01000102">
    <property type="protein sequence ID" value="GBG68566.1"/>
    <property type="molecule type" value="Genomic_DNA"/>
</dbReference>
<dbReference type="Proteomes" id="UP000265515">
    <property type="component" value="Unassembled WGS sequence"/>
</dbReference>
<reference evidence="2 3" key="1">
    <citation type="journal article" date="2018" name="Cell">
        <title>The Chara Genome: Secondary Complexity and Implications for Plant Terrestrialization.</title>
        <authorList>
            <person name="Nishiyama T."/>
            <person name="Sakayama H."/>
            <person name="Vries J.D."/>
            <person name="Buschmann H."/>
            <person name="Saint-Marcoux D."/>
            <person name="Ullrich K.K."/>
            <person name="Haas F.B."/>
            <person name="Vanderstraeten L."/>
            <person name="Becker D."/>
            <person name="Lang D."/>
            <person name="Vosolsobe S."/>
            <person name="Rombauts S."/>
            <person name="Wilhelmsson P.K.I."/>
            <person name="Janitza P."/>
            <person name="Kern R."/>
            <person name="Heyl A."/>
            <person name="Rumpler F."/>
            <person name="Villalobos L.I.A.C."/>
            <person name="Clay J.M."/>
            <person name="Skokan R."/>
            <person name="Toyoda A."/>
            <person name="Suzuki Y."/>
            <person name="Kagoshima H."/>
            <person name="Schijlen E."/>
            <person name="Tajeshwar N."/>
            <person name="Catarino B."/>
            <person name="Hetherington A.J."/>
            <person name="Saltykova A."/>
            <person name="Bonnot C."/>
            <person name="Breuninger H."/>
            <person name="Symeonidi A."/>
            <person name="Radhakrishnan G.V."/>
            <person name="Van Nieuwerburgh F."/>
            <person name="Deforce D."/>
            <person name="Chang C."/>
            <person name="Karol K.G."/>
            <person name="Hedrich R."/>
            <person name="Ulvskov P."/>
            <person name="Glockner G."/>
            <person name="Delwiche C.F."/>
            <person name="Petrasek J."/>
            <person name="Van de Peer Y."/>
            <person name="Friml J."/>
            <person name="Beilby M."/>
            <person name="Dolan L."/>
            <person name="Kohara Y."/>
            <person name="Sugano S."/>
            <person name="Fujiyama A."/>
            <person name="Delaux P.-M."/>
            <person name="Quint M."/>
            <person name="TheiBen G."/>
            <person name="Hagemann M."/>
            <person name="Harholt J."/>
            <person name="Dunand C."/>
            <person name="Zachgo S."/>
            <person name="Langdale J."/>
            <person name="Maumus F."/>
            <person name="Straeten D.V.D."/>
            <person name="Gould S.B."/>
            <person name="Rensing S.A."/>
        </authorList>
    </citation>
    <scope>NUCLEOTIDE SEQUENCE [LARGE SCALE GENOMIC DNA]</scope>
    <source>
        <strain evidence="2 3">S276</strain>
    </source>
</reference>
<organism evidence="2 3">
    <name type="scientific">Chara braunii</name>
    <name type="common">Braun's stonewort</name>
    <dbReference type="NCBI Taxonomy" id="69332"/>
    <lineage>
        <taxon>Eukaryota</taxon>
        <taxon>Viridiplantae</taxon>
        <taxon>Streptophyta</taxon>
        <taxon>Charophyceae</taxon>
        <taxon>Charales</taxon>
        <taxon>Characeae</taxon>
        <taxon>Chara</taxon>
    </lineage>
</organism>
<protein>
    <submittedName>
        <fullName evidence="2">Uncharacterized protein</fullName>
    </submittedName>
</protein>
<dbReference type="AlphaFoldDB" id="A0A388KEY7"/>
<evidence type="ECO:0000313" key="2">
    <source>
        <dbReference type="EMBL" id="GBG68566.1"/>
    </source>
</evidence>
<evidence type="ECO:0000256" key="1">
    <source>
        <dbReference type="SAM" id="MobiDB-lite"/>
    </source>
</evidence>
<accession>A0A388KEY7</accession>
<dbReference type="Gramene" id="GBG68566">
    <property type="protein sequence ID" value="GBG68566"/>
    <property type="gene ID" value="CBR_g3111"/>
</dbReference>
<feature type="compositionally biased region" description="Basic and acidic residues" evidence="1">
    <location>
        <begin position="269"/>
        <end position="295"/>
    </location>
</feature>
<comment type="caution">
    <text evidence="2">The sequence shown here is derived from an EMBL/GenBank/DDBJ whole genome shotgun (WGS) entry which is preliminary data.</text>
</comment>
<feature type="region of interest" description="Disordered" evidence="1">
    <location>
        <begin position="125"/>
        <end position="157"/>
    </location>
</feature>
<gene>
    <name evidence="2" type="ORF">CBR_g3111</name>
</gene>
<keyword evidence="3" id="KW-1185">Reference proteome</keyword>
<feature type="compositionally biased region" description="Acidic residues" evidence="1">
    <location>
        <begin position="239"/>
        <end position="268"/>
    </location>
</feature>
<proteinExistence type="predicted"/>